<dbReference type="RefSeq" id="WP_145371047.1">
    <property type="nucleotide sequence ID" value="NZ_CP036275.1"/>
</dbReference>
<dbReference type="OrthoDB" id="251209at2"/>
<reference evidence="1 2" key="1">
    <citation type="submission" date="2019-02" db="EMBL/GenBank/DDBJ databases">
        <title>Deep-cultivation of Planctomycetes and their phenomic and genomic characterization uncovers novel biology.</title>
        <authorList>
            <person name="Wiegand S."/>
            <person name="Jogler M."/>
            <person name="Boedeker C."/>
            <person name="Pinto D."/>
            <person name="Vollmers J."/>
            <person name="Rivas-Marin E."/>
            <person name="Kohn T."/>
            <person name="Peeters S.H."/>
            <person name="Heuer A."/>
            <person name="Rast P."/>
            <person name="Oberbeckmann S."/>
            <person name="Bunk B."/>
            <person name="Jeske O."/>
            <person name="Meyerdierks A."/>
            <person name="Storesund J.E."/>
            <person name="Kallscheuer N."/>
            <person name="Luecker S."/>
            <person name="Lage O.M."/>
            <person name="Pohl T."/>
            <person name="Merkel B.J."/>
            <person name="Hornburger P."/>
            <person name="Mueller R.-W."/>
            <person name="Bruemmer F."/>
            <person name="Labrenz M."/>
            <person name="Spormann A.M."/>
            <person name="Op den Camp H."/>
            <person name="Overmann J."/>
            <person name="Amann R."/>
            <person name="Jetten M.S.M."/>
            <person name="Mascher T."/>
            <person name="Medema M.H."/>
            <person name="Devos D.P."/>
            <person name="Kaster A.-K."/>
            <person name="Ovreas L."/>
            <person name="Rohde M."/>
            <person name="Galperin M.Y."/>
            <person name="Jogler C."/>
        </authorList>
    </citation>
    <scope>NUCLEOTIDE SEQUENCE [LARGE SCALE GENOMIC DNA]</scope>
    <source>
        <strain evidence="1 2">Mal4</strain>
    </source>
</reference>
<gene>
    <name evidence="1" type="ORF">Mal4_42660</name>
</gene>
<organism evidence="1 2">
    <name type="scientific">Maioricimonas rarisocia</name>
    <dbReference type="NCBI Taxonomy" id="2528026"/>
    <lineage>
        <taxon>Bacteria</taxon>
        <taxon>Pseudomonadati</taxon>
        <taxon>Planctomycetota</taxon>
        <taxon>Planctomycetia</taxon>
        <taxon>Planctomycetales</taxon>
        <taxon>Planctomycetaceae</taxon>
        <taxon>Maioricimonas</taxon>
    </lineage>
</organism>
<name>A0A517ZBN9_9PLAN</name>
<evidence type="ECO:0000313" key="2">
    <source>
        <dbReference type="Proteomes" id="UP000320496"/>
    </source>
</evidence>
<sequence>MTRMLSRSRRLVAGMLLLAGMMALLPGCSQFVLLGLLLGGPPTVEPDFDAETGLSLKGKDITVAVVCYAPTELKWNFPKIDAEVSSAVAYRLAEHGINVIHPDYIRAWVDENSDWERADEIGRAFEADYVIELELASFGLYEENSTTLFRGRTEAYVNVFEMDEVGEGERIFTKEIDFAFPTRVPRSTYDQTPISFKREYLSRLSEKIGFLFYERFSGDMMPWAS</sequence>
<proteinExistence type="predicted"/>
<evidence type="ECO:0000313" key="1">
    <source>
        <dbReference type="EMBL" id="QDU39912.1"/>
    </source>
</evidence>
<dbReference type="Proteomes" id="UP000320496">
    <property type="component" value="Chromosome"/>
</dbReference>
<accession>A0A517ZBN9</accession>
<dbReference type="EMBL" id="CP036275">
    <property type="protein sequence ID" value="QDU39912.1"/>
    <property type="molecule type" value="Genomic_DNA"/>
</dbReference>
<dbReference type="AlphaFoldDB" id="A0A517ZBN9"/>
<dbReference type="KEGG" id="mri:Mal4_42660"/>
<protein>
    <submittedName>
        <fullName evidence="1">Uncharacterized protein</fullName>
    </submittedName>
</protein>
<keyword evidence="2" id="KW-1185">Reference proteome</keyword>